<keyword evidence="1" id="KW-1133">Transmembrane helix</keyword>
<feature type="transmembrane region" description="Helical" evidence="1">
    <location>
        <begin position="66"/>
        <end position="86"/>
    </location>
</feature>
<keyword evidence="3" id="KW-1185">Reference proteome</keyword>
<feature type="transmembrane region" description="Helical" evidence="1">
    <location>
        <begin position="359"/>
        <end position="377"/>
    </location>
</feature>
<feature type="transmembrane region" description="Helical" evidence="1">
    <location>
        <begin position="174"/>
        <end position="193"/>
    </location>
</feature>
<name>A1T5S3_MYCVP</name>
<organism evidence="2 3">
    <name type="scientific">Mycolicibacterium vanbaalenii (strain DSM 7251 / JCM 13017 / BCRC 16820 / KCTC 9966 / NRRL B-24157 / PYR-1)</name>
    <name type="common">Mycobacterium vanbaalenii</name>
    <dbReference type="NCBI Taxonomy" id="350058"/>
    <lineage>
        <taxon>Bacteria</taxon>
        <taxon>Bacillati</taxon>
        <taxon>Actinomycetota</taxon>
        <taxon>Actinomycetes</taxon>
        <taxon>Mycobacteriales</taxon>
        <taxon>Mycobacteriaceae</taxon>
        <taxon>Mycolicibacterium</taxon>
    </lineage>
</organism>
<accession>A1T5S3</accession>
<gene>
    <name evidence="2" type="ordered locus">Mvan_1697</name>
</gene>
<reference evidence="2" key="1">
    <citation type="submission" date="2006-12" db="EMBL/GenBank/DDBJ databases">
        <title>Complete sequence of Mycobacterium vanbaalenii PYR-1.</title>
        <authorList>
            <consortium name="US DOE Joint Genome Institute"/>
            <person name="Copeland A."/>
            <person name="Lucas S."/>
            <person name="Lapidus A."/>
            <person name="Barry K."/>
            <person name="Detter J.C."/>
            <person name="Glavina del Rio T."/>
            <person name="Hammon N."/>
            <person name="Israni S."/>
            <person name="Dalin E."/>
            <person name="Tice H."/>
            <person name="Pitluck S."/>
            <person name="Singan V."/>
            <person name="Schmutz J."/>
            <person name="Larimer F."/>
            <person name="Land M."/>
            <person name="Hauser L."/>
            <person name="Kyrpides N."/>
            <person name="Anderson I.J."/>
            <person name="Miller C."/>
            <person name="Richardson P."/>
        </authorList>
    </citation>
    <scope>NUCLEOTIDE SEQUENCE [LARGE SCALE GENOMIC DNA]</scope>
    <source>
        <strain evidence="2">PYR-1</strain>
    </source>
</reference>
<sequence length="423" mass="47196">MFYLFLATCSFIFMVAPMTLNPLGRILAGWSFLACLIYGLVRIGRIDDSIVPGPVYSRVSLDDGVFTPQGITAVLSFALAVFAGTYGRKRSTSLEAISFRIQPPPVVSVVLIILALLISFYFVYELGLDTLLSYRGYMTIYADDPLRRVIAGIYRPIIMMLIVDAILKYNQRQWGFVVAAMVPISIAFGIGLAEASRVTALYLLIFAGCSYVLGNKRAFFITLVPIVLCLAYSREARGHDLLGLSYVLEYLVAALNSEFFAGMISNMSSGHLVTSASAEVARPELYSFEFKVLSYLPSLGAIDDFQLLRTTDEQRIGTYFPFNAFGESWAFGLPFYCLLWVTLFFSAKVTVDSARLGSAFYAVANAIFLSGFLFATQYPVRNIFRYFYILLAIYIIASWLLGRRLRQQDLARNTNLTSQLSPE</sequence>
<dbReference type="KEGG" id="mva:Mvan_1697"/>
<evidence type="ECO:0000256" key="1">
    <source>
        <dbReference type="SAM" id="Phobius"/>
    </source>
</evidence>
<evidence type="ECO:0000313" key="3">
    <source>
        <dbReference type="Proteomes" id="UP000009159"/>
    </source>
</evidence>
<evidence type="ECO:0000313" key="2">
    <source>
        <dbReference type="EMBL" id="ABM12523.1"/>
    </source>
</evidence>
<feature type="transmembrane region" description="Helical" evidence="1">
    <location>
        <begin position="106"/>
        <end position="124"/>
    </location>
</feature>
<feature type="transmembrane region" description="Helical" evidence="1">
    <location>
        <begin position="149"/>
        <end position="167"/>
    </location>
</feature>
<proteinExistence type="predicted"/>
<protein>
    <recommendedName>
        <fullName evidence="4">Oligosaccharide repeat unit polymerase</fullName>
    </recommendedName>
</protein>
<dbReference type="Proteomes" id="UP000009159">
    <property type="component" value="Chromosome"/>
</dbReference>
<feature type="transmembrane region" description="Helical" evidence="1">
    <location>
        <begin position="383"/>
        <end position="402"/>
    </location>
</feature>
<keyword evidence="1" id="KW-0812">Transmembrane</keyword>
<feature type="transmembrane region" description="Helical" evidence="1">
    <location>
        <begin position="199"/>
        <end position="232"/>
    </location>
</feature>
<dbReference type="AlphaFoldDB" id="A1T5S3"/>
<feature type="transmembrane region" description="Helical" evidence="1">
    <location>
        <begin position="329"/>
        <end position="347"/>
    </location>
</feature>
<dbReference type="HOGENOM" id="CLU_648629_0_0_11"/>
<feature type="transmembrane region" description="Helical" evidence="1">
    <location>
        <begin position="244"/>
        <end position="264"/>
    </location>
</feature>
<keyword evidence="1" id="KW-0472">Membrane</keyword>
<evidence type="ECO:0008006" key="4">
    <source>
        <dbReference type="Google" id="ProtNLM"/>
    </source>
</evidence>
<dbReference type="eggNOG" id="ENOG502ZNT8">
    <property type="taxonomic scope" value="Bacteria"/>
</dbReference>
<dbReference type="EMBL" id="CP000511">
    <property type="protein sequence ID" value="ABM12523.1"/>
    <property type="molecule type" value="Genomic_DNA"/>
</dbReference>